<dbReference type="PANTHER" id="PTHR28572:SF1">
    <property type="entry name" value="COILED-COIL DOMAIN-CONTAINING PROTEIN 103"/>
    <property type="match status" value="1"/>
</dbReference>
<dbReference type="AlphaFoldDB" id="B4P6I4"/>
<accession>B4P6I4</accession>
<dbReference type="eggNOG" id="ENOG502RY3P">
    <property type="taxonomic scope" value="Eukaryota"/>
</dbReference>
<organism evidence="2 3">
    <name type="scientific">Drosophila yakuba</name>
    <name type="common">Fruit fly</name>
    <dbReference type="NCBI Taxonomy" id="7245"/>
    <lineage>
        <taxon>Eukaryota</taxon>
        <taxon>Metazoa</taxon>
        <taxon>Ecdysozoa</taxon>
        <taxon>Arthropoda</taxon>
        <taxon>Hexapoda</taxon>
        <taxon>Insecta</taxon>
        <taxon>Pterygota</taxon>
        <taxon>Neoptera</taxon>
        <taxon>Endopterygota</taxon>
        <taxon>Diptera</taxon>
        <taxon>Brachycera</taxon>
        <taxon>Muscomorpha</taxon>
        <taxon>Ephydroidea</taxon>
        <taxon>Drosophilidae</taxon>
        <taxon>Drosophila</taxon>
        <taxon>Sophophora</taxon>
    </lineage>
</organism>
<dbReference type="GO" id="GO:0036157">
    <property type="term" value="C:outer dynein arm"/>
    <property type="evidence" value="ECO:0007669"/>
    <property type="project" value="InterPro"/>
</dbReference>
<dbReference type="InterPro" id="IPR042422">
    <property type="entry name" value="CC103"/>
</dbReference>
<dbReference type="PANTHER" id="PTHR28572">
    <property type="entry name" value="COILED-COIL DOMAIN-CONTAINING PROTEIN 103"/>
    <property type="match status" value="1"/>
</dbReference>
<dbReference type="GO" id="GO:0007368">
    <property type="term" value="P:determination of left/right symmetry"/>
    <property type="evidence" value="ECO:0007669"/>
    <property type="project" value="TreeGrafter"/>
</dbReference>
<dbReference type="KEGG" id="dya:Dyak_GE13532"/>
<evidence type="ECO:0000259" key="1">
    <source>
        <dbReference type="Pfam" id="PF15867"/>
    </source>
</evidence>
<sequence>MGLFRQNTDMDNWKITAEELVRLRETCLQCIRDGELYELRNDAKLRAVYSTQSYDEFKNIVDAAHLRPVTKSDKANFQTKNRLWNSAARD</sequence>
<reference evidence="2 3" key="1">
    <citation type="journal article" date="2007" name="Nature">
        <title>Evolution of genes and genomes on the Drosophila phylogeny.</title>
        <authorList>
            <consortium name="Drosophila 12 Genomes Consortium"/>
            <person name="Clark A.G."/>
            <person name="Eisen M.B."/>
            <person name="Smith D.R."/>
            <person name="Bergman C.M."/>
            <person name="Oliver B."/>
            <person name="Markow T.A."/>
            <person name="Kaufman T.C."/>
            <person name="Kellis M."/>
            <person name="Gelbart W."/>
            <person name="Iyer V.N."/>
            <person name="Pollard D.A."/>
            <person name="Sackton T.B."/>
            <person name="Larracuente A.M."/>
            <person name="Singh N.D."/>
            <person name="Abad J.P."/>
            <person name="Abt D.N."/>
            <person name="Adryan B."/>
            <person name="Aguade M."/>
            <person name="Akashi H."/>
            <person name="Anderson W.W."/>
            <person name="Aquadro C.F."/>
            <person name="Ardell D.H."/>
            <person name="Arguello R."/>
            <person name="Artieri C.G."/>
            <person name="Barbash D.A."/>
            <person name="Barker D."/>
            <person name="Barsanti P."/>
            <person name="Batterham P."/>
            <person name="Batzoglou S."/>
            <person name="Begun D."/>
            <person name="Bhutkar A."/>
            <person name="Blanco E."/>
            <person name="Bosak S.A."/>
            <person name="Bradley R.K."/>
            <person name="Brand A.D."/>
            <person name="Brent M.R."/>
            <person name="Brooks A.N."/>
            <person name="Brown R.H."/>
            <person name="Butlin R.K."/>
            <person name="Caggese C."/>
            <person name="Calvi B.R."/>
            <person name="Bernardo de Carvalho A."/>
            <person name="Caspi A."/>
            <person name="Castrezana S."/>
            <person name="Celniker S.E."/>
            <person name="Chang J.L."/>
            <person name="Chapple C."/>
            <person name="Chatterji S."/>
            <person name="Chinwalla A."/>
            <person name="Civetta A."/>
            <person name="Clifton S.W."/>
            <person name="Comeron J.M."/>
            <person name="Costello J.C."/>
            <person name="Coyne J.A."/>
            <person name="Daub J."/>
            <person name="David R.G."/>
            <person name="Delcher A.L."/>
            <person name="Delehaunty K."/>
            <person name="Do C.B."/>
            <person name="Ebling H."/>
            <person name="Edwards K."/>
            <person name="Eickbush T."/>
            <person name="Evans J.D."/>
            <person name="Filipski A."/>
            <person name="Findeiss S."/>
            <person name="Freyhult E."/>
            <person name="Fulton L."/>
            <person name="Fulton R."/>
            <person name="Garcia A.C."/>
            <person name="Gardiner A."/>
            <person name="Garfield D.A."/>
            <person name="Garvin B.E."/>
            <person name="Gibson G."/>
            <person name="Gilbert D."/>
            <person name="Gnerre S."/>
            <person name="Godfrey J."/>
            <person name="Good R."/>
            <person name="Gotea V."/>
            <person name="Gravely B."/>
            <person name="Greenberg A.J."/>
            <person name="Griffiths-Jones S."/>
            <person name="Gross S."/>
            <person name="Guigo R."/>
            <person name="Gustafson E.A."/>
            <person name="Haerty W."/>
            <person name="Hahn M.W."/>
            <person name="Halligan D.L."/>
            <person name="Halpern A.L."/>
            <person name="Halter G.M."/>
            <person name="Han M.V."/>
            <person name="Heger A."/>
            <person name="Hillier L."/>
            <person name="Hinrichs A.S."/>
            <person name="Holmes I."/>
            <person name="Hoskins R.A."/>
            <person name="Hubisz M.J."/>
            <person name="Hultmark D."/>
            <person name="Huntley M.A."/>
            <person name="Jaffe D.B."/>
            <person name="Jagadeeshan S."/>
            <person name="Jeck W.R."/>
            <person name="Johnson J."/>
            <person name="Jones C.D."/>
            <person name="Jordan W.C."/>
            <person name="Karpen G.H."/>
            <person name="Kataoka E."/>
            <person name="Keightley P.D."/>
            <person name="Kheradpour P."/>
            <person name="Kirkness E.F."/>
            <person name="Koerich L.B."/>
            <person name="Kristiansen K."/>
            <person name="Kudrna D."/>
            <person name="Kulathinal R.J."/>
            <person name="Kumar S."/>
            <person name="Kwok R."/>
            <person name="Lander E."/>
            <person name="Langley C.H."/>
            <person name="Lapoint R."/>
            <person name="Lazzaro B.P."/>
            <person name="Lee S.J."/>
            <person name="Levesque L."/>
            <person name="Li R."/>
            <person name="Lin C.F."/>
            <person name="Lin M.F."/>
            <person name="Lindblad-Toh K."/>
            <person name="Llopart A."/>
            <person name="Long M."/>
            <person name="Low L."/>
            <person name="Lozovsky E."/>
            <person name="Lu J."/>
            <person name="Luo M."/>
            <person name="Machado C.A."/>
            <person name="Makalowski W."/>
            <person name="Marzo M."/>
            <person name="Matsuda M."/>
            <person name="Matzkin L."/>
            <person name="McAllister B."/>
            <person name="McBride C.S."/>
            <person name="McKernan B."/>
            <person name="McKernan K."/>
            <person name="Mendez-Lago M."/>
            <person name="Minx P."/>
            <person name="Mollenhauer M.U."/>
            <person name="Montooth K."/>
            <person name="Mount S.M."/>
            <person name="Mu X."/>
            <person name="Myers E."/>
            <person name="Negre B."/>
            <person name="Newfeld S."/>
            <person name="Nielsen R."/>
            <person name="Noor M.A."/>
            <person name="O'Grady P."/>
            <person name="Pachter L."/>
            <person name="Papaceit M."/>
            <person name="Parisi M.J."/>
            <person name="Parisi M."/>
            <person name="Parts L."/>
            <person name="Pedersen J.S."/>
            <person name="Pesole G."/>
            <person name="Phillippy A.M."/>
            <person name="Ponting C.P."/>
            <person name="Pop M."/>
            <person name="Porcelli D."/>
            <person name="Powell J.R."/>
            <person name="Prohaska S."/>
            <person name="Pruitt K."/>
            <person name="Puig M."/>
            <person name="Quesneville H."/>
            <person name="Ram K.R."/>
            <person name="Rand D."/>
            <person name="Rasmussen M.D."/>
            <person name="Reed L.K."/>
            <person name="Reenan R."/>
            <person name="Reily A."/>
            <person name="Remington K.A."/>
            <person name="Rieger T.T."/>
            <person name="Ritchie M.G."/>
            <person name="Robin C."/>
            <person name="Rogers Y.H."/>
            <person name="Rohde C."/>
            <person name="Rozas J."/>
            <person name="Rubenfield M.J."/>
            <person name="Ruiz A."/>
            <person name="Russo S."/>
            <person name="Salzberg S.L."/>
            <person name="Sanchez-Gracia A."/>
            <person name="Saranga D.J."/>
            <person name="Sato H."/>
            <person name="Schaeffer S.W."/>
            <person name="Schatz M.C."/>
            <person name="Schlenke T."/>
            <person name="Schwartz R."/>
            <person name="Segarra C."/>
            <person name="Singh R.S."/>
            <person name="Sirot L."/>
            <person name="Sirota M."/>
            <person name="Sisneros N.B."/>
            <person name="Smith C.D."/>
            <person name="Smith T.F."/>
            <person name="Spieth J."/>
            <person name="Stage D.E."/>
            <person name="Stark A."/>
            <person name="Stephan W."/>
            <person name="Strausberg R.L."/>
            <person name="Strempel S."/>
            <person name="Sturgill D."/>
            <person name="Sutton G."/>
            <person name="Sutton G.G."/>
            <person name="Tao W."/>
            <person name="Teichmann S."/>
            <person name="Tobari Y.N."/>
            <person name="Tomimura Y."/>
            <person name="Tsolas J.M."/>
            <person name="Valente V.L."/>
            <person name="Venter E."/>
            <person name="Venter J.C."/>
            <person name="Vicario S."/>
            <person name="Vieira F.G."/>
            <person name="Vilella A.J."/>
            <person name="Villasante A."/>
            <person name="Walenz B."/>
            <person name="Wang J."/>
            <person name="Wasserman M."/>
            <person name="Watts T."/>
            <person name="Wilson D."/>
            <person name="Wilson R.K."/>
            <person name="Wing R.A."/>
            <person name="Wolfner M.F."/>
            <person name="Wong A."/>
            <person name="Wong G.K."/>
            <person name="Wu C.I."/>
            <person name="Wu G."/>
            <person name="Yamamoto D."/>
            <person name="Yang H.P."/>
            <person name="Yang S.P."/>
            <person name="Yorke J.A."/>
            <person name="Yoshida K."/>
            <person name="Zdobnov E."/>
            <person name="Zhang P."/>
            <person name="Zhang Y."/>
            <person name="Zimin A.V."/>
            <person name="Baldwin J."/>
            <person name="Abdouelleil A."/>
            <person name="Abdulkadir J."/>
            <person name="Abebe A."/>
            <person name="Abera B."/>
            <person name="Abreu J."/>
            <person name="Acer S.C."/>
            <person name="Aftuck L."/>
            <person name="Alexander A."/>
            <person name="An P."/>
            <person name="Anderson E."/>
            <person name="Anderson S."/>
            <person name="Arachi H."/>
            <person name="Azer M."/>
            <person name="Bachantsang P."/>
            <person name="Barry A."/>
            <person name="Bayul T."/>
            <person name="Berlin A."/>
            <person name="Bessette D."/>
            <person name="Bloom T."/>
            <person name="Blye J."/>
            <person name="Boguslavskiy L."/>
            <person name="Bonnet C."/>
            <person name="Boukhgalter B."/>
            <person name="Bourzgui I."/>
            <person name="Brown A."/>
            <person name="Cahill P."/>
            <person name="Channer S."/>
            <person name="Cheshatsang Y."/>
            <person name="Chuda L."/>
            <person name="Citroen M."/>
            <person name="Collymore A."/>
            <person name="Cooke P."/>
            <person name="Costello M."/>
            <person name="D'Aco K."/>
            <person name="Daza R."/>
            <person name="De Haan G."/>
            <person name="DeGray S."/>
            <person name="DeMaso C."/>
            <person name="Dhargay N."/>
            <person name="Dooley K."/>
            <person name="Dooley E."/>
            <person name="Doricent M."/>
            <person name="Dorje P."/>
            <person name="Dorjee K."/>
            <person name="Dupes A."/>
            <person name="Elong R."/>
            <person name="Falk J."/>
            <person name="Farina A."/>
            <person name="Faro S."/>
            <person name="Ferguson D."/>
            <person name="Fisher S."/>
            <person name="Foley C.D."/>
            <person name="Franke A."/>
            <person name="Friedrich D."/>
            <person name="Gadbois L."/>
            <person name="Gearin G."/>
            <person name="Gearin C.R."/>
            <person name="Giannoukos G."/>
            <person name="Goode T."/>
            <person name="Graham J."/>
            <person name="Grandbois E."/>
            <person name="Grewal S."/>
            <person name="Gyaltsen K."/>
            <person name="Hafez N."/>
            <person name="Hagos B."/>
            <person name="Hall J."/>
            <person name="Henson C."/>
            <person name="Hollinger A."/>
            <person name="Honan T."/>
            <person name="Huard M.D."/>
            <person name="Hughes L."/>
            <person name="Hurhula B."/>
            <person name="Husby M.E."/>
            <person name="Kamat A."/>
            <person name="Kanga B."/>
            <person name="Kashin S."/>
            <person name="Khazanovich D."/>
            <person name="Kisner P."/>
            <person name="Lance K."/>
            <person name="Lara M."/>
            <person name="Lee W."/>
            <person name="Lennon N."/>
            <person name="Letendre F."/>
            <person name="LeVine R."/>
            <person name="Lipovsky A."/>
            <person name="Liu X."/>
            <person name="Liu J."/>
            <person name="Liu S."/>
            <person name="Lokyitsang T."/>
            <person name="Lokyitsang Y."/>
            <person name="Lubonja R."/>
            <person name="Lui A."/>
            <person name="MacDonald P."/>
            <person name="Magnisalis V."/>
            <person name="Maru K."/>
            <person name="Matthews C."/>
            <person name="McCusker W."/>
            <person name="McDonough S."/>
            <person name="Mehta T."/>
            <person name="Meldrim J."/>
            <person name="Meneus L."/>
            <person name="Mihai O."/>
            <person name="Mihalev A."/>
            <person name="Mihova T."/>
            <person name="Mittelman R."/>
            <person name="Mlenga V."/>
            <person name="Montmayeur A."/>
            <person name="Mulrain L."/>
            <person name="Navidi A."/>
            <person name="Naylor J."/>
            <person name="Negash T."/>
            <person name="Nguyen T."/>
            <person name="Nguyen N."/>
            <person name="Nicol R."/>
            <person name="Norbu C."/>
            <person name="Norbu N."/>
            <person name="Novod N."/>
            <person name="O'Neill B."/>
            <person name="Osman S."/>
            <person name="Markiewicz E."/>
            <person name="Oyono O.L."/>
            <person name="Patti C."/>
            <person name="Phunkhang P."/>
            <person name="Pierre F."/>
            <person name="Priest M."/>
            <person name="Raghuraman S."/>
            <person name="Rege F."/>
            <person name="Reyes R."/>
            <person name="Rise C."/>
            <person name="Rogov P."/>
            <person name="Ross K."/>
            <person name="Ryan E."/>
            <person name="Settipalli S."/>
            <person name="Shea T."/>
            <person name="Sherpa N."/>
            <person name="Shi L."/>
            <person name="Shih D."/>
            <person name="Sparrow T."/>
            <person name="Spaulding J."/>
            <person name="Stalker J."/>
            <person name="Stange-Thomann N."/>
            <person name="Stavropoulos S."/>
            <person name="Stone C."/>
            <person name="Strader C."/>
            <person name="Tesfaye S."/>
            <person name="Thomson T."/>
            <person name="Thoulutsang Y."/>
            <person name="Thoulutsang D."/>
            <person name="Topham K."/>
            <person name="Topping I."/>
            <person name="Tsamla T."/>
            <person name="Vassiliev H."/>
            <person name="Vo A."/>
            <person name="Wangchuk T."/>
            <person name="Wangdi T."/>
            <person name="Weiand M."/>
            <person name="Wilkinson J."/>
            <person name="Wilson A."/>
            <person name="Yadav S."/>
            <person name="Young G."/>
            <person name="Yu Q."/>
            <person name="Zembek L."/>
            <person name="Zhong D."/>
            <person name="Zimmer A."/>
            <person name="Zwirko Z."/>
            <person name="Jaffe D.B."/>
            <person name="Alvarez P."/>
            <person name="Brockman W."/>
            <person name="Butler J."/>
            <person name="Chin C."/>
            <person name="Gnerre S."/>
            <person name="Grabherr M."/>
            <person name="Kleber M."/>
            <person name="Mauceli E."/>
            <person name="MacCallum I."/>
        </authorList>
    </citation>
    <scope>NUCLEOTIDE SEQUENCE [LARGE SCALE GENOMIC DNA]</scope>
    <source>
        <strain evidence="3">Tai18E2 / Tucson 14021-0261.01</strain>
    </source>
</reference>
<gene>
    <name evidence="2" type="primary">Dyak\GE13532</name>
    <name evidence="2" type="synonym">dyak_GLEANR_13733</name>
    <name evidence="2" type="synonym">GE13532</name>
    <name evidence="2" type="ORF">Dyak_GE13532</name>
</gene>
<dbReference type="GO" id="GO:0003351">
    <property type="term" value="P:epithelial cilium movement involved in extracellular fluid movement"/>
    <property type="evidence" value="ECO:0007669"/>
    <property type="project" value="TreeGrafter"/>
</dbReference>
<reference evidence="2 3" key="2">
    <citation type="journal article" date="2007" name="PLoS Biol.">
        <title>Principles of genome evolution in the Drosophila melanogaster species group.</title>
        <authorList>
            <person name="Ranz J.M."/>
            <person name="Maurin D."/>
            <person name="Chan Y.S."/>
            <person name="von Grotthuss M."/>
            <person name="Hillier L.W."/>
            <person name="Roote J."/>
            <person name="Ashburner M."/>
            <person name="Bergman C.M."/>
        </authorList>
    </citation>
    <scope>NUCLEOTIDE SEQUENCE [LARGE SCALE GENOMIC DNA]</scope>
    <source>
        <strain evidence="3">Tai18E2 / Tucson 14021-0261.01</strain>
    </source>
</reference>
<dbReference type="Proteomes" id="UP000002282">
    <property type="component" value="Chromosome 2R"/>
</dbReference>
<feature type="domain" description="Dynein attachment factor N-terminal" evidence="1">
    <location>
        <begin position="22"/>
        <end position="85"/>
    </location>
</feature>
<keyword evidence="3" id="KW-1185">Reference proteome</keyword>
<dbReference type="HOGENOM" id="CLU_2640545_0_0_1"/>
<proteinExistence type="predicted"/>
<dbReference type="GO" id="GO:0036159">
    <property type="term" value="P:inner dynein arm assembly"/>
    <property type="evidence" value="ECO:0007669"/>
    <property type="project" value="TreeGrafter"/>
</dbReference>
<dbReference type="OrthoDB" id="447931at2759"/>
<dbReference type="EMBL" id="CM000158">
    <property type="protein sequence ID" value="EDW90936.2"/>
    <property type="molecule type" value="Genomic_DNA"/>
</dbReference>
<evidence type="ECO:0000313" key="3">
    <source>
        <dbReference type="Proteomes" id="UP000002282"/>
    </source>
</evidence>
<dbReference type="GO" id="GO:0005576">
    <property type="term" value="C:extracellular region"/>
    <property type="evidence" value="ECO:0007669"/>
    <property type="project" value="GOC"/>
</dbReference>
<dbReference type="Pfam" id="PF15867">
    <property type="entry name" value="Dynein_attach_N"/>
    <property type="match status" value="1"/>
</dbReference>
<dbReference type="InterPro" id="IPR031733">
    <property type="entry name" value="Dynein_attach_N"/>
</dbReference>
<protein>
    <recommendedName>
        <fullName evidence="1">Dynein attachment factor N-terminal domain-containing protein</fullName>
    </recommendedName>
</protein>
<evidence type="ECO:0000313" key="2">
    <source>
        <dbReference type="EMBL" id="EDW90936.2"/>
    </source>
</evidence>
<name>B4P6I4_DROYA</name>